<feature type="signal peptide" evidence="2">
    <location>
        <begin position="1"/>
        <end position="38"/>
    </location>
</feature>
<dbReference type="GO" id="GO:0006516">
    <property type="term" value="P:glycoprotein catabolic process"/>
    <property type="evidence" value="ECO:0007669"/>
    <property type="project" value="TreeGrafter"/>
</dbReference>
<dbReference type="InterPro" id="IPR012939">
    <property type="entry name" value="Glyco_hydro_92"/>
</dbReference>
<dbReference type="Pfam" id="PF00754">
    <property type="entry name" value="F5_F8_type_C"/>
    <property type="match status" value="2"/>
</dbReference>
<protein>
    <submittedName>
        <fullName evidence="4">Putative alpha-1,2-mannosidase</fullName>
    </submittedName>
</protein>
<dbReference type="GO" id="GO:0000224">
    <property type="term" value="F:peptide-N4-(N-acetyl-beta-glucosaminyl)asparagine amidase activity"/>
    <property type="evidence" value="ECO:0007669"/>
    <property type="project" value="TreeGrafter"/>
</dbReference>
<reference evidence="4 5" key="1">
    <citation type="submission" date="2018-10" db="EMBL/GenBank/DDBJ databases">
        <title>Genomic Encyclopedia of Archaeal and Bacterial Type Strains, Phase II (KMG-II): from individual species to whole genera.</title>
        <authorList>
            <person name="Goeker M."/>
        </authorList>
    </citation>
    <scope>NUCLEOTIDE SEQUENCE [LARGE SCALE GENOMIC DNA]</scope>
    <source>
        <strain evidence="4 5">RP-AC37</strain>
    </source>
</reference>
<evidence type="ECO:0000313" key="4">
    <source>
        <dbReference type="EMBL" id="RKS80262.1"/>
    </source>
</evidence>
<feature type="chain" id="PRO_5019045617" evidence="2">
    <location>
        <begin position="39"/>
        <end position="1282"/>
    </location>
</feature>
<dbReference type="GO" id="GO:0005829">
    <property type="term" value="C:cytosol"/>
    <property type="evidence" value="ECO:0007669"/>
    <property type="project" value="TreeGrafter"/>
</dbReference>
<evidence type="ECO:0000313" key="5">
    <source>
        <dbReference type="Proteomes" id="UP000281955"/>
    </source>
</evidence>
<dbReference type="InterPro" id="IPR014718">
    <property type="entry name" value="GH-type_carb-bd"/>
</dbReference>
<comment type="caution">
    <text evidence="4">The sequence shown here is derived from an EMBL/GenBank/DDBJ whole genome shotgun (WGS) entry which is preliminary data.</text>
</comment>
<feature type="domain" description="F5/8 type C" evidence="3">
    <location>
        <begin position="575"/>
        <end position="721"/>
    </location>
</feature>
<dbReference type="Gene3D" id="2.60.120.260">
    <property type="entry name" value="Galactose-binding domain-like"/>
    <property type="match status" value="2"/>
</dbReference>
<keyword evidence="2" id="KW-0732">Signal</keyword>
<dbReference type="Pfam" id="PF17678">
    <property type="entry name" value="Glyco_hydro_92N"/>
    <property type="match status" value="1"/>
</dbReference>
<feature type="region of interest" description="Disordered" evidence="1">
    <location>
        <begin position="645"/>
        <end position="664"/>
    </location>
</feature>
<dbReference type="InterPro" id="IPR005887">
    <property type="entry name" value="GH92_a_mannosidase_put"/>
</dbReference>
<dbReference type="NCBIfam" id="TIGR01180">
    <property type="entry name" value="aman2_put"/>
    <property type="match status" value="1"/>
</dbReference>
<keyword evidence="5" id="KW-1185">Reference proteome</keyword>
<dbReference type="PROSITE" id="PS50022">
    <property type="entry name" value="FA58C_3"/>
    <property type="match status" value="2"/>
</dbReference>
<dbReference type="OrthoDB" id="9804511at2"/>
<dbReference type="SUPFAM" id="SSF48208">
    <property type="entry name" value="Six-hairpin glycosidases"/>
    <property type="match status" value="1"/>
</dbReference>
<evidence type="ECO:0000259" key="3">
    <source>
        <dbReference type="PROSITE" id="PS50022"/>
    </source>
</evidence>
<name>A0A420XTR4_9ACTN</name>
<dbReference type="InterPro" id="IPR054470">
    <property type="entry name" value="FIMAH_dom"/>
</dbReference>
<dbReference type="Pfam" id="PF22888">
    <property type="entry name" value="FIMAH"/>
    <property type="match status" value="1"/>
</dbReference>
<dbReference type="InterPro" id="IPR041371">
    <property type="entry name" value="GH92_N"/>
</dbReference>
<sequence length="1282" mass="133532">MHRTPFPRRRPAARARLAASAVAVAVTAATVAAAPASAAAQVPLVVDPAAYVNPMIGTTNAGNVYPGAVVPFGLLSWSPQTSFGNQVSNPAPGGYDYTAPRIRGFGLTHLSGVGCSGAEGELPVMPYVGAVDSSPASDTGDAKYASTYAHTDETASAGYYGVRLASGAGVELTSTARTGSGRFAFPGDKPASMLFRTSMAESGSAGATVSIDRATGTVSGSVDSGNFCGPQSENNRKDNYTVYFTAHFDTPFAAVGTWKDGTLSPGSTSASGGTGYDAGGNPNAGRGSGGYVTFAPGTTHVGLKVAVSYVSVAGAEKNLAAENPGAQSFDATRAAAHAQWKDALGRVQIGGGTDDQRSVFYTALYHAMLEPTLASDVDGRYQGADRETHSLEPGQHAEYATFSGWDQYRAQIQLLSLLDPGMASDYAQSLFNLAKQRGGNWDRWLLQNGKTSVMSGDPAAAAVAAVYAFGGRSFDVRGAFDSLVKAATVATPDDLSDAGCNVECVGQRPSVDRYQQLGHVPSDDCHCWGAASETLEDAAADYGLSQLAGALGETGTAETFLARSQSWRNVFDPTATTEQLAIPGTLRQSVTSVKASDENPPDEVGARLNDGDAGSKWLTPAIAGWVQYSFASPVKVVSYALTSANDAPGRDPRDWTLQGSNDGGKTWTTVDSRSGQTFADRFQTKQFSVTTPGAYSAYRLNVTANSGEPYTQLAELQLTDDLAGPVPNPLSWALPGTLTSHVREISASEENPPGEVASSLNDLDVSSKWLTHFPTGRVQYRLDGPRTVIAYALTSANDAPTRDPRDWALQGSNDGTTWTTVDSQNGQAFSDRGQTRQFSVAHPGSFTYYRLDVTANSGAPLTQLAELQLSDDLNGALPPAPPVFSGYMRDRSSTGAWSSGFTPATENGFVEGTSARYTWMVYSDVTSLARAMGGNEVAVKRLDDFFHATNGDFDLTGRNATKYDPTNEPDIHAPYIYSYLGAPWKTQATVRAEIDRLWTNTTGGIPGNDDAGTMSSWLVFSALGMYPGVPTRADLVLTTPLFPRAVVHRANGVDITIDAPDASADNAYIAGVSVDGQTSTKPWVPASFVAKGGTISYALRSTADTSWGAAAADAPPQTSYASAVDAVGYDLATRGDVAASLGRDVTGLASALAAEDGSAASAARIRALLRTAEAEGASKLDAAGRDRLRALLQSGLGLPTGVSALRQATGELARSGDIASSSARDLQALLTTAESAQAAGDATGLRTALQQFRSAVAGAKVSKVSAAAKERLAGLLDPLLAG</sequence>
<evidence type="ECO:0000256" key="1">
    <source>
        <dbReference type="SAM" id="MobiDB-lite"/>
    </source>
</evidence>
<dbReference type="SUPFAM" id="SSF49785">
    <property type="entry name" value="Galactose-binding domain-like"/>
    <property type="match status" value="2"/>
</dbReference>
<dbReference type="RefSeq" id="WP_121191972.1">
    <property type="nucleotide sequence ID" value="NZ_RBWV01000009.1"/>
</dbReference>
<feature type="region of interest" description="Disordered" evidence="1">
    <location>
        <begin position="591"/>
        <end position="611"/>
    </location>
</feature>
<dbReference type="PANTHER" id="PTHR12143:SF39">
    <property type="entry name" value="SECRETED PROTEIN"/>
    <property type="match status" value="1"/>
</dbReference>
<dbReference type="Gene3D" id="3.30.2080.10">
    <property type="entry name" value="GH92 mannosidase domain"/>
    <property type="match status" value="1"/>
</dbReference>
<dbReference type="InterPro" id="IPR000421">
    <property type="entry name" value="FA58C"/>
</dbReference>
<dbReference type="GO" id="GO:0030246">
    <property type="term" value="F:carbohydrate binding"/>
    <property type="evidence" value="ECO:0007669"/>
    <property type="project" value="InterPro"/>
</dbReference>
<dbReference type="InterPro" id="IPR008979">
    <property type="entry name" value="Galactose-bd-like_sf"/>
</dbReference>
<dbReference type="Pfam" id="PF07971">
    <property type="entry name" value="Glyco_hydro_92"/>
    <property type="match status" value="2"/>
</dbReference>
<dbReference type="PANTHER" id="PTHR12143">
    <property type="entry name" value="PEPTIDE N-GLYCANASE PNGASE -RELATED"/>
    <property type="match status" value="1"/>
</dbReference>
<dbReference type="InterPro" id="IPR050883">
    <property type="entry name" value="PNGase"/>
</dbReference>
<dbReference type="InterPro" id="IPR008928">
    <property type="entry name" value="6-hairpin_glycosidase_sf"/>
</dbReference>
<dbReference type="EMBL" id="RBWV01000009">
    <property type="protein sequence ID" value="RKS80262.1"/>
    <property type="molecule type" value="Genomic_DNA"/>
</dbReference>
<accession>A0A420XTR4</accession>
<organism evidence="4 5">
    <name type="scientific">Motilibacter peucedani</name>
    <dbReference type="NCBI Taxonomy" id="598650"/>
    <lineage>
        <taxon>Bacteria</taxon>
        <taxon>Bacillati</taxon>
        <taxon>Actinomycetota</taxon>
        <taxon>Actinomycetes</taxon>
        <taxon>Motilibacterales</taxon>
        <taxon>Motilibacteraceae</taxon>
        <taxon>Motilibacter</taxon>
    </lineage>
</organism>
<dbReference type="GO" id="GO:0005975">
    <property type="term" value="P:carbohydrate metabolic process"/>
    <property type="evidence" value="ECO:0007669"/>
    <property type="project" value="InterPro"/>
</dbReference>
<evidence type="ECO:0000256" key="2">
    <source>
        <dbReference type="SAM" id="SignalP"/>
    </source>
</evidence>
<proteinExistence type="predicted"/>
<dbReference type="Gene3D" id="1.20.1050.60">
    <property type="entry name" value="alpha-1,2-mannosidase"/>
    <property type="match status" value="1"/>
</dbReference>
<feature type="domain" description="F5/8 type C" evidence="3">
    <location>
        <begin position="727"/>
        <end position="872"/>
    </location>
</feature>
<dbReference type="Gene3D" id="2.70.98.10">
    <property type="match status" value="1"/>
</dbReference>
<gene>
    <name evidence="4" type="ORF">CLV35_0687</name>
</gene>
<dbReference type="InParanoid" id="A0A420XTR4"/>
<dbReference type="Proteomes" id="UP000281955">
    <property type="component" value="Unassembled WGS sequence"/>
</dbReference>